<reference evidence="2 3" key="1">
    <citation type="submission" date="2021-08" db="EMBL/GenBank/DDBJ databases">
        <title>Genomic Architecture of Streptomyces flavotricini NGL1 and Streptomyces erythrochromogenes HMS4 With Differential Plant Beneficial attributes and laccase production capabilities.</title>
        <authorList>
            <person name="Salwan R."/>
            <person name="Kaur R."/>
            <person name="Sharma V."/>
        </authorList>
    </citation>
    <scope>NUCLEOTIDE SEQUENCE [LARGE SCALE GENOMIC DNA]</scope>
    <source>
        <strain evidence="2 3">NGL1</strain>
    </source>
</reference>
<evidence type="ECO:0000313" key="2">
    <source>
        <dbReference type="EMBL" id="MCC0100216.1"/>
    </source>
</evidence>
<keyword evidence="1" id="KW-0472">Membrane</keyword>
<comment type="caution">
    <text evidence="2">The sequence shown here is derived from an EMBL/GenBank/DDBJ whole genome shotgun (WGS) entry which is preliminary data.</text>
</comment>
<proteinExistence type="predicted"/>
<dbReference type="RefSeq" id="WP_229343560.1">
    <property type="nucleotide sequence ID" value="NZ_JAINUL010000001.1"/>
</dbReference>
<keyword evidence="1" id="KW-0812">Transmembrane</keyword>
<sequence length="297" mass="31366">MRNRIATTERRRTRDWSAIAPGAEVVGGVQLICAALYAQLAALADEPYGRGYGGAIAVLFWLVVQAVLGPCIGLALGFAHSLLFTTPVMVASNAVGVRTRIPAPWWAPPALGLLAAGYAVPVSWIAGTAYAATFGWIAALGVLPVGASVYARMRLVPKVRARRWALVLIAPAVVIAFTFGVTAPAYQPPVLARADYVGEWAGDGVHLELGPQGEVTARELPVYTGFEVVDHCSGHGTWKPLEAARGHRAGVDLAIPDCQDANLSWKVAGTDEHPELFVLMGDPDAGETAVLSKRRSG</sequence>
<keyword evidence="3" id="KW-1185">Reference proteome</keyword>
<feature type="transmembrane region" description="Helical" evidence="1">
    <location>
        <begin position="21"/>
        <end position="44"/>
    </location>
</feature>
<dbReference type="EMBL" id="JAINUL010000001">
    <property type="protein sequence ID" value="MCC0100216.1"/>
    <property type="molecule type" value="Genomic_DNA"/>
</dbReference>
<feature type="transmembrane region" description="Helical" evidence="1">
    <location>
        <begin position="133"/>
        <end position="152"/>
    </location>
</feature>
<feature type="transmembrane region" description="Helical" evidence="1">
    <location>
        <begin position="56"/>
        <end position="84"/>
    </location>
</feature>
<organism evidence="2 3">
    <name type="scientific">Streptomyces flavotricini</name>
    <dbReference type="NCBI Taxonomy" id="66888"/>
    <lineage>
        <taxon>Bacteria</taxon>
        <taxon>Bacillati</taxon>
        <taxon>Actinomycetota</taxon>
        <taxon>Actinomycetes</taxon>
        <taxon>Kitasatosporales</taxon>
        <taxon>Streptomycetaceae</taxon>
        <taxon>Streptomyces</taxon>
    </lineage>
</organism>
<gene>
    <name evidence="2" type="ORF">K7B10_36660</name>
</gene>
<feature type="transmembrane region" description="Helical" evidence="1">
    <location>
        <begin position="164"/>
        <end position="186"/>
    </location>
</feature>
<accession>A0ABS8EGL5</accession>
<protein>
    <recommendedName>
        <fullName evidence="4">Sulfite exporter TauE/SafE family protein</fullName>
    </recommendedName>
</protein>
<dbReference type="Proteomes" id="UP001520654">
    <property type="component" value="Unassembled WGS sequence"/>
</dbReference>
<evidence type="ECO:0000313" key="3">
    <source>
        <dbReference type="Proteomes" id="UP001520654"/>
    </source>
</evidence>
<evidence type="ECO:0008006" key="4">
    <source>
        <dbReference type="Google" id="ProtNLM"/>
    </source>
</evidence>
<feature type="transmembrane region" description="Helical" evidence="1">
    <location>
        <begin position="105"/>
        <end position="127"/>
    </location>
</feature>
<keyword evidence="1" id="KW-1133">Transmembrane helix</keyword>
<name>A0ABS8EGL5_9ACTN</name>
<evidence type="ECO:0000256" key="1">
    <source>
        <dbReference type="SAM" id="Phobius"/>
    </source>
</evidence>